<dbReference type="Gene3D" id="3.20.20.140">
    <property type="entry name" value="Metal-dependent hydrolases"/>
    <property type="match status" value="1"/>
</dbReference>
<dbReference type="GO" id="GO:0016810">
    <property type="term" value="F:hydrolase activity, acting on carbon-nitrogen (but not peptide) bonds"/>
    <property type="evidence" value="ECO:0007669"/>
    <property type="project" value="InterPro"/>
</dbReference>
<keyword evidence="4" id="KW-1185">Reference proteome</keyword>
<name>A0A2Z3I4B2_9CAUL</name>
<evidence type="ECO:0000256" key="1">
    <source>
        <dbReference type="SAM" id="SignalP"/>
    </source>
</evidence>
<dbReference type="Gene3D" id="2.30.40.10">
    <property type="entry name" value="Urease, subunit C, domain 1"/>
    <property type="match status" value="1"/>
</dbReference>
<dbReference type="InterPro" id="IPR011059">
    <property type="entry name" value="Metal-dep_hydrolase_composite"/>
</dbReference>
<evidence type="ECO:0000313" key="3">
    <source>
        <dbReference type="EMBL" id="AWM78518.1"/>
    </source>
</evidence>
<dbReference type="OrthoDB" id="9811399at2"/>
<accession>A0A2Z3I4B2</accession>
<feature type="signal peptide" evidence="1">
    <location>
        <begin position="1"/>
        <end position="23"/>
    </location>
</feature>
<reference evidence="4" key="1">
    <citation type="submission" date="2018-05" db="EMBL/GenBank/DDBJ databases">
        <title>Genome sequencing of Phenylobacterium sp. HYN0004.</title>
        <authorList>
            <person name="Yi H."/>
            <person name="Baek C."/>
        </authorList>
    </citation>
    <scope>NUCLEOTIDE SEQUENCE [LARGE SCALE GENOMIC DNA]</scope>
    <source>
        <strain evidence="4">HYN0004</strain>
    </source>
</reference>
<protein>
    <submittedName>
        <fullName evidence="3">Amidohydrolase</fullName>
    </submittedName>
</protein>
<dbReference type="InterPro" id="IPR032466">
    <property type="entry name" value="Metal_Hydrolase"/>
</dbReference>
<feature type="domain" description="Amidohydrolase 3" evidence="2">
    <location>
        <begin position="77"/>
        <end position="567"/>
    </location>
</feature>
<feature type="chain" id="PRO_5016240566" evidence="1">
    <location>
        <begin position="24"/>
        <end position="572"/>
    </location>
</feature>
<dbReference type="CDD" id="cd01300">
    <property type="entry name" value="YtcJ_like"/>
    <property type="match status" value="1"/>
</dbReference>
<dbReference type="SUPFAM" id="SSF51556">
    <property type="entry name" value="Metallo-dependent hydrolases"/>
    <property type="match status" value="1"/>
</dbReference>
<dbReference type="EMBL" id="CP029479">
    <property type="protein sequence ID" value="AWM78518.1"/>
    <property type="molecule type" value="Genomic_DNA"/>
</dbReference>
<proteinExistence type="predicted"/>
<dbReference type="AlphaFoldDB" id="A0A2Z3I4B2"/>
<dbReference type="PANTHER" id="PTHR22642">
    <property type="entry name" value="IMIDAZOLONEPROPIONASE"/>
    <property type="match status" value="1"/>
</dbReference>
<keyword evidence="3" id="KW-0378">Hydrolase</keyword>
<gene>
    <name evidence="3" type="ORF">HYN04_12610</name>
</gene>
<dbReference type="PANTHER" id="PTHR22642:SF2">
    <property type="entry name" value="PROTEIN LONG AFTER FAR-RED 3"/>
    <property type="match status" value="1"/>
</dbReference>
<evidence type="ECO:0000259" key="2">
    <source>
        <dbReference type="Pfam" id="PF07969"/>
    </source>
</evidence>
<dbReference type="Pfam" id="PF07969">
    <property type="entry name" value="Amidohydro_3"/>
    <property type="match status" value="1"/>
</dbReference>
<dbReference type="InterPro" id="IPR033932">
    <property type="entry name" value="YtcJ-like"/>
</dbReference>
<dbReference type="Proteomes" id="UP000247763">
    <property type="component" value="Chromosome"/>
</dbReference>
<sequence length="572" mass="61105">MQLWTWAAGVAAAGLLAGCAPQAADKTATVYTGGDILTLAGETPTYVEALAVRDGKVVAAGSRADAVKAAGPGARKVDLKGQTLLPGFIDTHSHLLTYADSLVQANLNPPPVGGVKSIPDILAEVKRLKESMKAGPGVLLVGQGYDPDFLAEKRHPTAAELDAAFPDNPVILMHASGHMLVANSQAMKTAGVTAATPDPEGGAIIRKPGSREPEGLFQETAMHPFIPQVQAPRPQDQSFELIRRAVDHYAANGYTTASEGLVMPDKMPLLQAAADKGLLKIDVEALPAYLIADQLVGTGKITWGQRKNGLKWTGIKLATDGSPQGKTAYLTKPYMTPVPGCKADCRGFPNIPQDELNRLFVLAYKDGVQIYSHCNGDASVDMMIAAHRNAEKTLGKVDPNRRTVIIHSQIMRPDQMASYKALGLLPSFFTNHVYYWGDVHLANLGPERAAYISPLASALKSGVKATNHTDSIVTPLDPMFLVWTAVNRVTRAGKVLGPDERVTPYQALQALTVNGAYTYFDEASKGSLEVGKTADLVILDRNPLKVEPNAIRDIKVVETVKTGKSVYQAPKG</sequence>
<dbReference type="InterPro" id="IPR013108">
    <property type="entry name" value="Amidohydro_3"/>
</dbReference>
<evidence type="ECO:0000313" key="4">
    <source>
        <dbReference type="Proteomes" id="UP000247763"/>
    </source>
</evidence>
<keyword evidence="1" id="KW-0732">Signal</keyword>
<dbReference type="RefSeq" id="WP_110451084.1">
    <property type="nucleotide sequence ID" value="NZ_CP029479.1"/>
</dbReference>
<dbReference type="KEGG" id="phb:HYN04_12610"/>
<organism evidence="3 4">
    <name type="scientific">Phenylobacterium parvum</name>
    <dbReference type="NCBI Taxonomy" id="2201350"/>
    <lineage>
        <taxon>Bacteria</taxon>
        <taxon>Pseudomonadati</taxon>
        <taxon>Pseudomonadota</taxon>
        <taxon>Alphaproteobacteria</taxon>
        <taxon>Caulobacterales</taxon>
        <taxon>Caulobacteraceae</taxon>
        <taxon>Phenylobacterium</taxon>
    </lineage>
</organism>
<dbReference type="SUPFAM" id="SSF51338">
    <property type="entry name" value="Composite domain of metallo-dependent hydrolases"/>
    <property type="match status" value="1"/>
</dbReference>
<dbReference type="Gene3D" id="3.10.310.70">
    <property type="match status" value="1"/>
</dbReference>